<feature type="transmembrane region" description="Helical" evidence="7">
    <location>
        <begin position="171"/>
        <end position="190"/>
    </location>
</feature>
<dbReference type="PANTHER" id="PTHR30151:SF20">
    <property type="entry name" value="ABC TRANSPORTER PERMEASE PROTEIN HI_0355-RELATED"/>
    <property type="match status" value="1"/>
</dbReference>
<dbReference type="EMBL" id="FCOA02000044">
    <property type="protein sequence ID" value="SAK93968.1"/>
    <property type="molecule type" value="Genomic_DNA"/>
</dbReference>
<sequence>MVESRKLMLPAGVARIAPVLLTLVIFIAVWEGAIALFDIPPFVLPHVADVAGRFVTDAGALSDALAATLAESIGGFALGVIAGVAIAVLMTFAPFIERMLLPVLVAINSVPIVGYVPLTLAWFGIGATSKVALVVLATGFVVLINTLHGLKQADAGAIDLLRSFGASRIAILYRLQMPVALPSLVTAIRVAIPRSMIVAIVAEMLGAYQGVGRIIFESTQQMDYLAVWAAVLSASLASVVLYGVAVWLDKRLVWWQ</sequence>
<comment type="similarity">
    <text evidence="7">Belongs to the binding-protein-dependent transport system permease family.</text>
</comment>
<keyword evidence="10" id="KW-1185">Reference proteome</keyword>
<dbReference type="AlphaFoldDB" id="A0A158DHC9"/>
<protein>
    <submittedName>
        <fullName evidence="9">ABC nitrate/sulfonate/bicarbonate transporter, inner membrane subunit</fullName>
    </submittedName>
</protein>
<dbReference type="GO" id="GO:0005886">
    <property type="term" value="C:plasma membrane"/>
    <property type="evidence" value="ECO:0007669"/>
    <property type="project" value="UniProtKB-SubCell"/>
</dbReference>
<dbReference type="InterPro" id="IPR035906">
    <property type="entry name" value="MetI-like_sf"/>
</dbReference>
<keyword evidence="2 7" id="KW-0813">Transport</keyword>
<dbReference type="Gene3D" id="1.10.3720.10">
    <property type="entry name" value="MetI-like"/>
    <property type="match status" value="1"/>
</dbReference>
<dbReference type="Pfam" id="PF00528">
    <property type="entry name" value="BPD_transp_1"/>
    <property type="match status" value="1"/>
</dbReference>
<organism evidence="9 10">
    <name type="scientific">Caballeronia hypogeia</name>
    <dbReference type="NCBI Taxonomy" id="1777140"/>
    <lineage>
        <taxon>Bacteria</taxon>
        <taxon>Pseudomonadati</taxon>
        <taxon>Pseudomonadota</taxon>
        <taxon>Betaproteobacteria</taxon>
        <taxon>Burkholderiales</taxon>
        <taxon>Burkholderiaceae</taxon>
        <taxon>Caballeronia</taxon>
    </lineage>
</organism>
<keyword evidence="3" id="KW-1003">Cell membrane</keyword>
<feature type="transmembrane region" description="Helical" evidence="7">
    <location>
        <begin position="131"/>
        <end position="150"/>
    </location>
</feature>
<keyword evidence="6 7" id="KW-0472">Membrane</keyword>
<comment type="subcellular location">
    <subcellularLocation>
        <location evidence="1 7">Cell membrane</location>
        <topology evidence="1 7">Multi-pass membrane protein</topology>
    </subcellularLocation>
</comment>
<evidence type="ECO:0000256" key="2">
    <source>
        <dbReference type="ARBA" id="ARBA00022448"/>
    </source>
</evidence>
<dbReference type="PANTHER" id="PTHR30151">
    <property type="entry name" value="ALKANE SULFONATE ABC TRANSPORTER-RELATED, MEMBRANE SUBUNIT"/>
    <property type="match status" value="1"/>
</dbReference>
<dbReference type="InterPro" id="IPR000515">
    <property type="entry name" value="MetI-like"/>
</dbReference>
<keyword evidence="4 7" id="KW-0812">Transmembrane</keyword>
<evidence type="ECO:0000259" key="8">
    <source>
        <dbReference type="PROSITE" id="PS50928"/>
    </source>
</evidence>
<feature type="transmembrane region" description="Helical" evidence="7">
    <location>
        <begin position="225"/>
        <end position="248"/>
    </location>
</feature>
<dbReference type="CDD" id="cd06261">
    <property type="entry name" value="TM_PBP2"/>
    <property type="match status" value="1"/>
</dbReference>
<dbReference type="GO" id="GO:0055085">
    <property type="term" value="P:transmembrane transport"/>
    <property type="evidence" value="ECO:0007669"/>
    <property type="project" value="InterPro"/>
</dbReference>
<feature type="transmembrane region" description="Helical" evidence="7">
    <location>
        <begin position="12"/>
        <end position="37"/>
    </location>
</feature>
<evidence type="ECO:0000313" key="9">
    <source>
        <dbReference type="EMBL" id="SAK93968.1"/>
    </source>
</evidence>
<reference evidence="9" key="1">
    <citation type="submission" date="2016-01" db="EMBL/GenBank/DDBJ databases">
        <authorList>
            <person name="Peeters C."/>
        </authorList>
    </citation>
    <scope>NUCLEOTIDE SEQUENCE</scope>
    <source>
        <strain evidence="9">LMG 29322</strain>
    </source>
</reference>
<name>A0A158DHC9_9BURK</name>
<feature type="transmembrane region" description="Helical" evidence="7">
    <location>
        <begin position="103"/>
        <end position="125"/>
    </location>
</feature>
<evidence type="ECO:0000256" key="3">
    <source>
        <dbReference type="ARBA" id="ARBA00022475"/>
    </source>
</evidence>
<evidence type="ECO:0000256" key="6">
    <source>
        <dbReference type="ARBA" id="ARBA00023136"/>
    </source>
</evidence>
<proteinExistence type="inferred from homology"/>
<feature type="domain" description="ABC transmembrane type-1" evidence="8">
    <location>
        <begin position="65"/>
        <end position="245"/>
    </location>
</feature>
<dbReference type="PROSITE" id="PS50928">
    <property type="entry name" value="ABC_TM1"/>
    <property type="match status" value="1"/>
</dbReference>
<evidence type="ECO:0000256" key="1">
    <source>
        <dbReference type="ARBA" id="ARBA00004651"/>
    </source>
</evidence>
<evidence type="ECO:0000313" key="10">
    <source>
        <dbReference type="Proteomes" id="UP000054851"/>
    </source>
</evidence>
<gene>
    <name evidence="9" type="ORF">AWB79_07033</name>
</gene>
<evidence type="ECO:0000256" key="5">
    <source>
        <dbReference type="ARBA" id="ARBA00022989"/>
    </source>
</evidence>
<accession>A0A158DHC9</accession>
<comment type="caution">
    <text evidence="9">The sequence shown here is derived from an EMBL/GenBank/DDBJ whole genome shotgun (WGS) entry which is preliminary data.</text>
</comment>
<feature type="transmembrane region" description="Helical" evidence="7">
    <location>
        <begin position="73"/>
        <end position="96"/>
    </location>
</feature>
<keyword evidence="5 7" id="KW-1133">Transmembrane helix</keyword>
<dbReference type="SUPFAM" id="SSF161098">
    <property type="entry name" value="MetI-like"/>
    <property type="match status" value="1"/>
</dbReference>
<dbReference type="RefSeq" id="WP_061172037.1">
    <property type="nucleotide sequence ID" value="NZ_FCOA02000044.1"/>
</dbReference>
<dbReference type="STRING" id="1777140.AWB79_07033"/>
<evidence type="ECO:0000256" key="7">
    <source>
        <dbReference type="RuleBase" id="RU363032"/>
    </source>
</evidence>
<evidence type="ECO:0000256" key="4">
    <source>
        <dbReference type="ARBA" id="ARBA00022692"/>
    </source>
</evidence>
<dbReference type="OrthoDB" id="9809660at2"/>
<dbReference type="Proteomes" id="UP000054851">
    <property type="component" value="Unassembled WGS sequence"/>
</dbReference>